<dbReference type="SMART" id="SM00105">
    <property type="entry name" value="ArfGap"/>
    <property type="match status" value="1"/>
</dbReference>
<evidence type="ECO:0000313" key="8">
    <source>
        <dbReference type="EMBL" id="OQR66950.1"/>
    </source>
</evidence>
<keyword evidence="1" id="KW-0343">GTPase activation</keyword>
<evidence type="ECO:0000256" key="5">
    <source>
        <dbReference type="PROSITE-ProRule" id="PRU00288"/>
    </source>
</evidence>
<dbReference type="OrthoDB" id="73919at2759"/>
<dbReference type="GO" id="GO:0005096">
    <property type="term" value="F:GTPase activator activity"/>
    <property type="evidence" value="ECO:0007669"/>
    <property type="project" value="UniProtKB-KW"/>
</dbReference>
<keyword evidence="2" id="KW-0479">Metal-binding</keyword>
<proteinExistence type="predicted"/>
<dbReference type="GO" id="GO:0005737">
    <property type="term" value="C:cytoplasm"/>
    <property type="evidence" value="ECO:0007669"/>
    <property type="project" value="TreeGrafter"/>
</dbReference>
<evidence type="ECO:0000313" key="9">
    <source>
        <dbReference type="Proteomes" id="UP000192247"/>
    </source>
</evidence>
<dbReference type="FunFam" id="1.10.220.150:FF:000009">
    <property type="entry name" value="stromal membrane-associated protein 1 isoform X1"/>
    <property type="match status" value="1"/>
</dbReference>
<dbReference type="AlphaFoldDB" id="A0A1V9X065"/>
<dbReference type="PANTHER" id="PTHR45705:SF1">
    <property type="entry name" value="FI20236P1"/>
    <property type="match status" value="1"/>
</dbReference>
<protein>
    <submittedName>
        <fullName evidence="8">Stromal membrane-associated protein 2-like</fullName>
    </submittedName>
</protein>
<dbReference type="PROSITE" id="PS50115">
    <property type="entry name" value="ARFGAP"/>
    <property type="match status" value="1"/>
</dbReference>
<dbReference type="STRING" id="418985.A0A1V9X065"/>
<reference evidence="8 9" key="1">
    <citation type="journal article" date="2017" name="Gigascience">
        <title>Draft genome of the honey bee ectoparasitic mite, Tropilaelaps mercedesae, is shaped by the parasitic life history.</title>
        <authorList>
            <person name="Dong X."/>
            <person name="Armstrong S.D."/>
            <person name="Xia D."/>
            <person name="Makepeace B.L."/>
            <person name="Darby A.C."/>
            <person name="Kadowaki T."/>
        </authorList>
    </citation>
    <scope>NUCLEOTIDE SEQUENCE [LARGE SCALE GENOMIC DNA]</scope>
    <source>
        <strain evidence="8">Wuxi-XJTLU</strain>
    </source>
</reference>
<dbReference type="InterPro" id="IPR001164">
    <property type="entry name" value="ArfGAP_dom"/>
</dbReference>
<gene>
    <name evidence="8" type="ORF">BIW11_02272</name>
</gene>
<comment type="caution">
    <text evidence="8">The sequence shown here is derived from an EMBL/GenBank/DDBJ whole genome shotgun (WGS) entry which is preliminary data.</text>
</comment>
<feature type="compositionally biased region" description="Low complexity" evidence="6">
    <location>
        <begin position="218"/>
        <end position="231"/>
    </location>
</feature>
<keyword evidence="4" id="KW-0862">Zinc</keyword>
<feature type="compositionally biased region" description="Low complexity" evidence="6">
    <location>
        <begin position="188"/>
        <end position="209"/>
    </location>
</feature>
<dbReference type="Proteomes" id="UP000192247">
    <property type="component" value="Unassembled WGS sequence"/>
</dbReference>
<dbReference type="InterPro" id="IPR037278">
    <property type="entry name" value="ARFGAP/RecO"/>
</dbReference>
<evidence type="ECO:0000256" key="2">
    <source>
        <dbReference type="ARBA" id="ARBA00022723"/>
    </source>
</evidence>
<dbReference type="PANTHER" id="PTHR45705">
    <property type="entry name" value="FI20236P1"/>
    <property type="match status" value="1"/>
</dbReference>
<name>A0A1V9X065_9ACAR</name>
<dbReference type="FunCoup" id="A0A1V9X065">
    <property type="interactions" value="1140"/>
</dbReference>
<evidence type="ECO:0000256" key="6">
    <source>
        <dbReference type="SAM" id="MobiDB-lite"/>
    </source>
</evidence>
<dbReference type="InterPro" id="IPR044732">
    <property type="entry name" value="ArfGAP_SMAP1-like"/>
</dbReference>
<dbReference type="EMBL" id="MNPL01030505">
    <property type="protein sequence ID" value="OQR66950.1"/>
    <property type="molecule type" value="Genomic_DNA"/>
</dbReference>
<dbReference type="InParanoid" id="A0A1V9X065"/>
<keyword evidence="9" id="KW-1185">Reference proteome</keyword>
<sequence>MSSRLSKSDKILQDRLQALLSHLLREEDNKYCADCDAKGPRWASWNLGIFVCIRCAGIHRNLGVHISRVKSVNLDSWTDEQVGSMQNMGNSKGRAVYEANLPDGFRRPQNDSALETFIRAKYEHKKYIAREWVPPTGPQKADLSVLGVSNSGTTRSSSERKLDLSTAASSVPRPNSMGNLKDGLASPTVPAVQKSQQQQQQPTAPTSPSDDLFADFISAPLPATTTAPASANRTSLSPDSEEKDFFNQVSSAPAAPAKGACANGTANTKIDTASIMSLYAKSPPVQSPLLQHQAGLNMSLVGSLNGLTPQMVANNPFLMGSGVIAPQPQVGLPTGFAQPGQLTGLNHLAGYGGVPAAAAQTAFMGASSNFASPTGVASLGGAMPPQIVGSGVISPNCISGTPMANLSLVNSQMAGLQLGPTAQKIPVAAGQFKTTATANGSVLTPNFN</sequence>
<dbReference type="CDD" id="cd08839">
    <property type="entry name" value="ArfGap_SMAP"/>
    <property type="match status" value="1"/>
</dbReference>
<dbReference type="GO" id="GO:0008270">
    <property type="term" value="F:zinc ion binding"/>
    <property type="evidence" value="ECO:0007669"/>
    <property type="project" value="UniProtKB-KW"/>
</dbReference>
<evidence type="ECO:0000256" key="3">
    <source>
        <dbReference type="ARBA" id="ARBA00022771"/>
    </source>
</evidence>
<evidence type="ECO:0000256" key="4">
    <source>
        <dbReference type="ARBA" id="ARBA00022833"/>
    </source>
</evidence>
<organism evidence="8 9">
    <name type="scientific">Tropilaelaps mercedesae</name>
    <dbReference type="NCBI Taxonomy" id="418985"/>
    <lineage>
        <taxon>Eukaryota</taxon>
        <taxon>Metazoa</taxon>
        <taxon>Ecdysozoa</taxon>
        <taxon>Arthropoda</taxon>
        <taxon>Chelicerata</taxon>
        <taxon>Arachnida</taxon>
        <taxon>Acari</taxon>
        <taxon>Parasitiformes</taxon>
        <taxon>Mesostigmata</taxon>
        <taxon>Gamasina</taxon>
        <taxon>Dermanyssoidea</taxon>
        <taxon>Laelapidae</taxon>
        <taxon>Tropilaelaps</taxon>
    </lineage>
</organism>
<dbReference type="InterPro" id="IPR051718">
    <property type="entry name" value="ARF_GTPase-activating"/>
</dbReference>
<feature type="region of interest" description="Disordered" evidence="6">
    <location>
        <begin position="139"/>
        <end position="246"/>
    </location>
</feature>
<accession>A0A1V9X065</accession>
<dbReference type="Pfam" id="PF01412">
    <property type="entry name" value="ArfGap"/>
    <property type="match status" value="1"/>
</dbReference>
<evidence type="ECO:0000259" key="7">
    <source>
        <dbReference type="PROSITE" id="PS50115"/>
    </source>
</evidence>
<dbReference type="PRINTS" id="PR00405">
    <property type="entry name" value="REVINTRACTNG"/>
</dbReference>
<feature type="domain" description="Arf-GAP" evidence="7">
    <location>
        <begin position="17"/>
        <end position="140"/>
    </location>
</feature>
<dbReference type="SUPFAM" id="SSF57863">
    <property type="entry name" value="ArfGap/RecO-like zinc finger"/>
    <property type="match status" value="1"/>
</dbReference>
<feature type="compositionally biased region" description="Polar residues" evidence="6">
    <location>
        <begin position="147"/>
        <end position="156"/>
    </location>
</feature>
<dbReference type="Gene3D" id="1.10.220.150">
    <property type="entry name" value="Arf GTPase activating protein"/>
    <property type="match status" value="1"/>
</dbReference>
<feature type="compositionally biased region" description="Polar residues" evidence="6">
    <location>
        <begin position="166"/>
        <end position="178"/>
    </location>
</feature>
<evidence type="ECO:0000256" key="1">
    <source>
        <dbReference type="ARBA" id="ARBA00022468"/>
    </source>
</evidence>
<keyword evidence="3 5" id="KW-0863">Zinc-finger</keyword>
<dbReference type="InterPro" id="IPR038508">
    <property type="entry name" value="ArfGAP_dom_sf"/>
</dbReference>